<dbReference type="EMBL" id="MAUJ01000003">
    <property type="protein sequence ID" value="OCQ21353.1"/>
    <property type="molecule type" value="Genomic_DNA"/>
</dbReference>
<dbReference type="InterPro" id="IPR009057">
    <property type="entry name" value="Homeodomain-like_sf"/>
</dbReference>
<gene>
    <name evidence="5" type="ORF">A7985_12090</name>
</gene>
<feature type="domain" description="HTH araC/xylS-type" evidence="4">
    <location>
        <begin position="7"/>
        <end position="106"/>
    </location>
</feature>
<keyword evidence="2" id="KW-0238">DNA-binding</keyword>
<dbReference type="SMART" id="SM00871">
    <property type="entry name" value="AraC_E_bind"/>
    <property type="match status" value="1"/>
</dbReference>
<keyword evidence="1" id="KW-0805">Transcription regulation</keyword>
<proteinExistence type="predicted"/>
<reference evidence="6" key="1">
    <citation type="submission" date="2016-07" db="EMBL/GenBank/DDBJ databases">
        <authorList>
            <person name="Florea S."/>
            <person name="Webb J.S."/>
            <person name="Jaromczyk J."/>
            <person name="Schardl C.L."/>
        </authorList>
    </citation>
    <scope>NUCLEOTIDE SEQUENCE [LARGE SCALE GENOMIC DNA]</scope>
    <source>
        <strain evidence="6">IPB1</strain>
    </source>
</reference>
<dbReference type="InterPro" id="IPR018060">
    <property type="entry name" value="HTH_AraC"/>
</dbReference>
<dbReference type="OrthoDB" id="282744at2"/>
<comment type="caution">
    <text evidence="5">The sequence shown here is derived from an EMBL/GenBank/DDBJ whole genome shotgun (WGS) entry which is preliminary data.</text>
</comment>
<accession>A0A1C0TRD4</accession>
<keyword evidence="3" id="KW-0804">Transcription</keyword>
<dbReference type="SUPFAM" id="SSF46689">
    <property type="entry name" value="Homeodomain-like"/>
    <property type="match status" value="2"/>
</dbReference>
<dbReference type="PROSITE" id="PS01124">
    <property type="entry name" value="HTH_ARAC_FAMILY_2"/>
    <property type="match status" value="1"/>
</dbReference>
<dbReference type="Pfam" id="PF12833">
    <property type="entry name" value="HTH_18"/>
    <property type="match status" value="1"/>
</dbReference>
<dbReference type="InterPro" id="IPR029442">
    <property type="entry name" value="GyrI-like"/>
</dbReference>
<dbReference type="GO" id="GO:0043565">
    <property type="term" value="F:sequence-specific DNA binding"/>
    <property type="evidence" value="ECO:0007669"/>
    <property type="project" value="InterPro"/>
</dbReference>
<dbReference type="GO" id="GO:0003700">
    <property type="term" value="F:DNA-binding transcription factor activity"/>
    <property type="evidence" value="ECO:0007669"/>
    <property type="project" value="InterPro"/>
</dbReference>
<dbReference type="Pfam" id="PF06445">
    <property type="entry name" value="GyrI-like"/>
    <property type="match status" value="1"/>
</dbReference>
<dbReference type="Gene3D" id="1.10.10.60">
    <property type="entry name" value="Homeodomain-like"/>
    <property type="match status" value="2"/>
</dbReference>
<dbReference type="PANTHER" id="PTHR40055">
    <property type="entry name" value="TRANSCRIPTIONAL REGULATOR YGIV-RELATED"/>
    <property type="match status" value="1"/>
</dbReference>
<dbReference type="PRINTS" id="PR00032">
    <property type="entry name" value="HTHARAC"/>
</dbReference>
<protein>
    <submittedName>
        <fullName evidence="5">AraC family transcriptional regulator</fullName>
    </submittedName>
</protein>
<dbReference type="Gene3D" id="3.20.80.10">
    <property type="entry name" value="Regulatory factor, effector binding domain"/>
    <property type="match status" value="1"/>
</dbReference>
<dbReference type="SUPFAM" id="SSF55136">
    <property type="entry name" value="Probable bacterial effector-binding domain"/>
    <property type="match status" value="1"/>
</dbReference>
<evidence type="ECO:0000259" key="4">
    <source>
        <dbReference type="PROSITE" id="PS01124"/>
    </source>
</evidence>
<evidence type="ECO:0000256" key="3">
    <source>
        <dbReference type="ARBA" id="ARBA00023163"/>
    </source>
</evidence>
<name>A0A1C0TRD4_9GAMM</name>
<evidence type="ECO:0000313" key="5">
    <source>
        <dbReference type="EMBL" id="OCQ21353.1"/>
    </source>
</evidence>
<evidence type="ECO:0000256" key="2">
    <source>
        <dbReference type="ARBA" id="ARBA00023125"/>
    </source>
</evidence>
<sequence>MMHQKFIKVLDYIEANLDGELDINQLCHVAHLSKYHFHRQCSTYFGMPVASLVRLLRLKRAGYQLAFRNEMKVVDIALNAGFESHEAFSRAFKKYFSLTPTNFRNKPDWTQWHIKYDDIIAVRRRCQTTSLMPNIDIVSFEETLIATIEHRGDPRLVGNSIRRFIDWRRENNLPPSSSKTFNLIYSDPNLVCDDEYQLDIGCAINLPVQDNAHGVVTKRIPAGECAVLRHVGSDDTLGASVNFLYETWLADSSYQLRDFPIFLERVRFFPEVAEREMVTDIYLPITK</sequence>
<dbReference type="RefSeq" id="WP_065790719.1">
    <property type="nucleotide sequence ID" value="NZ_MAUJ01000003.1"/>
</dbReference>
<dbReference type="InterPro" id="IPR020449">
    <property type="entry name" value="Tscrpt_reg_AraC-type_HTH"/>
</dbReference>
<dbReference type="AlphaFoldDB" id="A0A1C0TRD4"/>
<dbReference type="PANTHER" id="PTHR40055:SF1">
    <property type="entry name" value="TRANSCRIPTIONAL REGULATOR YGIV-RELATED"/>
    <property type="match status" value="1"/>
</dbReference>
<dbReference type="InterPro" id="IPR010499">
    <property type="entry name" value="AraC_E-bd"/>
</dbReference>
<evidence type="ECO:0000313" key="6">
    <source>
        <dbReference type="Proteomes" id="UP000093366"/>
    </source>
</evidence>
<dbReference type="InterPro" id="IPR011256">
    <property type="entry name" value="Reg_factor_effector_dom_sf"/>
</dbReference>
<dbReference type="InterPro" id="IPR050908">
    <property type="entry name" value="SmbC-like"/>
</dbReference>
<dbReference type="SMART" id="SM00342">
    <property type="entry name" value="HTH_ARAC"/>
    <property type="match status" value="1"/>
</dbReference>
<dbReference type="Proteomes" id="UP000093366">
    <property type="component" value="Unassembled WGS sequence"/>
</dbReference>
<organism evidence="5 6">
    <name type="scientific">Pseudoalteromonas luteoviolacea</name>
    <dbReference type="NCBI Taxonomy" id="43657"/>
    <lineage>
        <taxon>Bacteria</taxon>
        <taxon>Pseudomonadati</taxon>
        <taxon>Pseudomonadota</taxon>
        <taxon>Gammaproteobacteria</taxon>
        <taxon>Alteromonadales</taxon>
        <taxon>Pseudoalteromonadaceae</taxon>
        <taxon>Pseudoalteromonas</taxon>
    </lineage>
</organism>
<evidence type="ECO:0000256" key="1">
    <source>
        <dbReference type="ARBA" id="ARBA00023015"/>
    </source>
</evidence>